<keyword evidence="2" id="KW-0539">Nucleus</keyword>
<feature type="compositionally biased region" description="Low complexity" evidence="3">
    <location>
        <begin position="934"/>
        <end position="958"/>
    </location>
</feature>
<sequence>MSKIAPAPAPVSSSSSLGNRSTPIAPAPSHSTRAVQPAVRSRIAIAPSPAPSSISAQSRIAASKSLGRPLQAARPTSQRVAPAPSPHATPSQPIKIAVRPSSANIARPVGSATSNRPTSNEDGSASSSLGSSSSSRDTPVTPKDAGDHIARRSSAAVEDDEEEEDLDEDDDFDAESTITDAVIKRTLQPSKAWVLPARAKPGRKPSDDEPPTKRKAQNRASQRAFRERKQNYITSLEAKVAAYEAEGVEHAVELQRVAKRMKEDNDALRRHNTELRGRVDVLERQIKALLDQKGKSSSTTSSTIGCKAPEHESGASSVRLKRPLPIRSTAGNSAADRNAGRAVSVLGSDALFTNRPRSDSRSSIVSPQGRPSPSASGSTLTASTSRGPSDSVANASSKDVRVTPASATPLPPPSESVAASVGLNRDCGFCADNGPCPCKDDVLDLTGDDEEDFAPAKQEAHGDEEPSMDVDVPNCSTGPSVTIKQEPLEENESRMPETATSARRPQAISVSSMLSSTSMGAHRSAKLWPTTPAYSSGQSPAAAAAPLALRAAPPKPRLWTTTSPAAHPPTGTSFFPAPPLVTRTPTTATASPVFRLRTASASQAFSNVCSGDPANCGACSTDPALAAFCEAVSQNAMTPSGAELGTVVLDAGNSVPLRNMRSTHVATKALPIGSKHQRPVLWHTVSGSLVPKHSEGRNTTALNHGNHALPGGPRSAPLPSHRPHSHNAALGQQSIPEAWNQIRSHPRFQSWGGGLALLADVVSGRASGARANESSQQPTSGLSTNTRPDNTRRASRYHPSNDRGVRRPSVEIEQADRSSSSIRSLVRGPESSTRGEESSSRPRLSPQSPTSPTSPSKAIASTDDRRSALSTPLRLAASNTTTPPERSEGNAMEKARERSVEEDNEERVKRRRLWVDSDRVEQALAMLDRAGGQSTPAATSSETAAEAGSAACPCPWSR</sequence>
<keyword evidence="6" id="KW-1185">Reference proteome</keyword>
<dbReference type="InterPro" id="IPR050936">
    <property type="entry name" value="AP-1-like"/>
</dbReference>
<dbReference type="SUPFAM" id="SSF57959">
    <property type="entry name" value="Leucine zipper domain"/>
    <property type="match status" value="1"/>
</dbReference>
<dbReference type="GO" id="GO:0090575">
    <property type="term" value="C:RNA polymerase II transcription regulator complex"/>
    <property type="evidence" value="ECO:0007669"/>
    <property type="project" value="TreeGrafter"/>
</dbReference>
<evidence type="ECO:0000259" key="4">
    <source>
        <dbReference type="PROSITE" id="PS00036"/>
    </source>
</evidence>
<feature type="domain" description="BZIP" evidence="4">
    <location>
        <begin position="213"/>
        <end position="228"/>
    </location>
</feature>
<evidence type="ECO:0000313" key="6">
    <source>
        <dbReference type="Proteomes" id="UP000245783"/>
    </source>
</evidence>
<dbReference type="GO" id="GO:0001228">
    <property type="term" value="F:DNA-binding transcription activator activity, RNA polymerase II-specific"/>
    <property type="evidence" value="ECO:0007669"/>
    <property type="project" value="TreeGrafter"/>
</dbReference>
<feature type="compositionally biased region" description="Low complexity" evidence="3">
    <location>
        <begin position="123"/>
        <end position="135"/>
    </location>
</feature>
<comment type="subcellular location">
    <subcellularLocation>
        <location evidence="1">Nucleus</location>
    </subcellularLocation>
</comment>
<dbReference type="SMART" id="SM00338">
    <property type="entry name" value="BRLZ"/>
    <property type="match status" value="1"/>
</dbReference>
<feature type="compositionally biased region" description="Basic and acidic residues" evidence="3">
    <location>
        <begin position="799"/>
        <end position="816"/>
    </location>
</feature>
<evidence type="ECO:0000256" key="1">
    <source>
        <dbReference type="ARBA" id="ARBA00004123"/>
    </source>
</evidence>
<feature type="region of interest" description="Disordered" evidence="3">
    <location>
        <begin position="454"/>
        <end position="507"/>
    </location>
</feature>
<evidence type="ECO:0000256" key="2">
    <source>
        <dbReference type="ARBA" id="ARBA00023242"/>
    </source>
</evidence>
<feature type="compositionally biased region" description="Low complexity" evidence="3">
    <location>
        <begin position="371"/>
        <end position="385"/>
    </location>
</feature>
<dbReference type="RefSeq" id="XP_025372858.1">
    <property type="nucleotide sequence ID" value="XM_025510576.1"/>
</dbReference>
<feature type="region of interest" description="Disordered" evidence="3">
    <location>
        <begin position="1"/>
        <end position="230"/>
    </location>
</feature>
<dbReference type="OrthoDB" id="5374328at2759"/>
<dbReference type="PROSITE" id="PS00036">
    <property type="entry name" value="BZIP_BASIC"/>
    <property type="match status" value="1"/>
</dbReference>
<dbReference type="STRING" id="1522189.A0A316W9F2"/>
<dbReference type="InterPro" id="IPR046347">
    <property type="entry name" value="bZIP_sf"/>
</dbReference>
<dbReference type="GO" id="GO:0000976">
    <property type="term" value="F:transcription cis-regulatory region binding"/>
    <property type="evidence" value="ECO:0007669"/>
    <property type="project" value="InterPro"/>
</dbReference>
<dbReference type="Pfam" id="PF00170">
    <property type="entry name" value="bZIP_1"/>
    <property type="match status" value="1"/>
</dbReference>
<dbReference type="InterPro" id="IPR004827">
    <property type="entry name" value="bZIP"/>
</dbReference>
<dbReference type="EMBL" id="KZ819354">
    <property type="protein sequence ID" value="PWN45698.1"/>
    <property type="molecule type" value="Genomic_DNA"/>
</dbReference>
<dbReference type="GeneID" id="37032446"/>
<reference evidence="5 6" key="1">
    <citation type="journal article" date="2018" name="Mol. Biol. Evol.">
        <title>Broad Genomic Sampling Reveals a Smut Pathogenic Ancestry of the Fungal Clade Ustilaginomycotina.</title>
        <authorList>
            <person name="Kijpornyongpan T."/>
            <person name="Mondo S.J."/>
            <person name="Barry K."/>
            <person name="Sandor L."/>
            <person name="Lee J."/>
            <person name="Lipzen A."/>
            <person name="Pangilinan J."/>
            <person name="LaButti K."/>
            <person name="Hainaut M."/>
            <person name="Henrissat B."/>
            <person name="Grigoriev I.V."/>
            <person name="Spatafora J.W."/>
            <person name="Aime M.C."/>
        </authorList>
    </citation>
    <scope>NUCLEOTIDE SEQUENCE [LARGE SCALE GENOMIC DNA]</scope>
    <source>
        <strain evidence="5 6">MCA 4658</strain>
    </source>
</reference>
<feature type="compositionally biased region" description="Low complexity" evidence="3">
    <location>
        <begin position="841"/>
        <end position="856"/>
    </location>
</feature>
<feature type="compositionally biased region" description="Polar residues" evidence="3">
    <location>
        <begin position="772"/>
        <end position="788"/>
    </location>
</feature>
<proteinExistence type="predicted"/>
<feature type="compositionally biased region" description="Acidic residues" evidence="3">
    <location>
        <begin position="157"/>
        <end position="174"/>
    </location>
</feature>
<dbReference type="PANTHER" id="PTHR40621:SF7">
    <property type="entry name" value="BZIP DOMAIN-CONTAINING PROTEIN"/>
    <property type="match status" value="1"/>
</dbReference>
<dbReference type="Pfam" id="PF10297">
    <property type="entry name" value="Hap4_Hap_bind"/>
    <property type="match status" value="1"/>
</dbReference>
<protein>
    <recommendedName>
        <fullName evidence="4">BZIP domain-containing protein</fullName>
    </recommendedName>
</protein>
<evidence type="ECO:0000256" key="3">
    <source>
        <dbReference type="SAM" id="MobiDB-lite"/>
    </source>
</evidence>
<accession>A0A316W9F2</accession>
<dbReference type="InParanoid" id="A0A316W9F2"/>
<dbReference type="PANTHER" id="PTHR40621">
    <property type="entry name" value="TRANSCRIPTION FACTOR KAPC-RELATED"/>
    <property type="match status" value="1"/>
</dbReference>
<feature type="compositionally biased region" description="Polar residues" evidence="3">
    <location>
        <begin position="111"/>
        <end position="122"/>
    </location>
</feature>
<feature type="region of interest" description="Disordered" evidence="3">
    <location>
        <begin position="927"/>
        <end position="958"/>
    </location>
</feature>
<feature type="compositionally biased region" description="Polar residues" evidence="3">
    <location>
        <begin position="474"/>
        <end position="483"/>
    </location>
</feature>
<feature type="region of interest" description="Disordered" evidence="3">
    <location>
        <begin position="291"/>
        <end position="337"/>
    </location>
</feature>
<dbReference type="Proteomes" id="UP000245783">
    <property type="component" value="Unassembled WGS sequence"/>
</dbReference>
<feature type="compositionally biased region" description="Low complexity" evidence="3">
    <location>
        <begin position="40"/>
        <end position="63"/>
    </location>
</feature>
<organism evidence="5 6">
    <name type="scientific">Ceraceosorus guamensis</name>
    <dbReference type="NCBI Taxonomy" id="1522189"/>
    <lineage>
        <taxon>Eukaryota</taxon>
        <taxon>Fungi</taxon>
        <taxon>Dikarya</taxon>
        <taxon>Basidiomycota</taxon>
        <taxon>Ustilaginomycotina</taxon>
        <taxon>Exobasidiomycetes</taxon>
        <taxon>Ceraceosorales</taxon>
        <taxon>Ceraceosoraceae</taxon>
        <taxon>Ceraceosorus</taxon>
    </lineage>
</organism>
<gene>
    <name evidence="5" type="ORF">IE81DRAFT_166455</name>
</gene>
<dbReference type="Gene3D" id="1.20.5.170">
    <property type="match status" value="1"/>
</dbReference>
<feature type="compositionally biased region" description="Basic and acidic residues" evidence="3">
    <location>
        <begin position="885"/>
        <end position="901"/>
    </location>
</feature>
<feature type="region of interest" description="Disordered" evidence="3">
    <location>
        <begin position="350"/>
        <end position="417"/>
    </location>
</feature>
<feature type="compositionally biased region" description="Polar residues" evidence="3">
    <location>
        <begin position="386"/>
        <end position="397"/>
    </location>
</feature>
<dbReference type="InterPro" id="IPR018287">
    <property type="entry name" value="Hap4_TF_heteromerisation"/>
</dbReference>
<evidence type="ECO:0000313" key="5">
    <source>
        <dbReference type="EMBL" id="PWN45698.1"/>
    </source>
</evidence>
<name>A0A316W9F2_9BASI</name>
<dbReference type="AlphaFoldDB" id="A0A316W9F2"/>
<feature type="region of interest" description="Disordered" evidence="3">
    <location>
        <begin position="689"/>
        <end position="728"/>
    </location>
</feature>
<dbReference type="CDD" id="cd14688">
    <property type="entry name" value="bZIP_YAP"/>
    <property type="match status" value="1"/>
</dbReference>
<feature type="region of interest" description="Disordered" evidence="3">
    <location>
        <begin position="768"/>
        <end position="909"/>
    </location>
</feature>